<protein>
    <recommendedName>
        <fullName evidence="3">C6 finger domain protein</fullName>
    </recommendedName>
</protein>
<name>A0A2V5HJR2_ASPV1</name>
<dbReference type="OMA" id="MVFNWAV"/>
<accession>A0A2V5HJR2</accession>
<sequence length="327" mass="35803">MLHAELLCHLLTETLSSLSAANGGHPMAIPWPEMVGAPYLLNELLALAATHLSIIRPPTQRTWYRYHAKQLQTHAVRSFQTTTTTGEKATDPAASTPARFLFSSILGLHMLCETLIFREGNFTVFFDAFIHYLRLQQGVRAVIGGQWRALTMNPRFGPALGAAEAQLQQGSPRDESGSYSHHHDEHNLLLERACNDLLTRIGQAKLGAAVTATHRHAIEALQLAVHASASFPSSESSSSSVPYPGVTSTIGVFAWPASISTGFIDLLALRSPDALVVLAHYGVLLHAHRRQWFLSDGGQYLIESIRVYLGPDWSEWMAFSSQSLGEG</sequence>
<dbReference type="GO" id="GO:0001228">
    <property type="term" value="F:DNA-binding transcription activator activity, RNA polymerase II-specific"/>
    <property type="evidence" value="ECO:0007669"/>
    <property type="project" value="TreeGrafter"/>
</dbReference>
<dbReference type="AlphaFoldDB" id="A0A2V5HJR2"/>
<evidence type="ECO:0000313" key="1">
    <source>
        <dbReference type="EMBL" id="PYI22742.1"/>
    </source>
</evidence>
<gene>
    <name evidence="1" type="ORF">BO99DRAFT_399825</name>
</gene>
<dbReference type="Proteomes" id="UP000249829">
    <property type="component" value="Unassembled WGS sequence"/>
</dbReference>
<keyword evidence="2" id="KW-1185">Reference proteome</keyword>
<organism evidence="1 2">
    <name type="scientific">Aspergillus violaceofuscus (strain CBS 115571)</name>
    <dbReference type="NCBI Taxonomy" id="1450538"/>
    <lineage>
        <taxon>Eukaryota</taxon>
        <taxon>Fungi</taxon>
        <taxon>Dikarya</taxon>
        <taxon>Ascomycota</taxon>
        <taxon>Pezizomycotina</taxon>
        <taxon>Eurotiomycetes</taxon>
        <taxon>Eurotiomycetidae</taxon>
        <taxon>Eurotiales</taxon>
        <taxon>Aspergillaceae</taxon>
        <taxon>Aspergillus</taxon>
    </lineage>
</organism>
<dbReference type="InterPro" id="IPR053157">
    <property type="entry name" value="Sterol_Uptake_Regulator"/>
</dbReference>
<proteinExistence type="predicted"/>
<dbReference type="PANTHER" id="PTHR47784:SF4">
    <property type="entry name" value="ZN(II)2CYS6 TRANSCRIPTION FACTOR (EUROFUNG)"/>
    <property type="match status" value="1"/>
</dbReference>
<reference evidence="1 2" key="1">
    <citation type="submission" date="2018-02" db="EMBL/GenBank/DDBJ databases">
        <title>The genomes of Aspergillus section Nigri reveals drivers in fungal speciation.</title>
        <authorList>
            <consortium name="DOE Joint Genome Institute"/>
            <person name="Vesth T.C."/>
            <person name="Nybo J."/>
            <person name="Theobald S."/>
            <person name="Brandl J."/>
            <person name="Frisvad J.C."/>
            <person name="Nielsen K.F."/>
            <person name="Lyhne E.K."/>
            <person name="Kogle M.E."/>
            <person name="Kuo A."/>
            <person name="Riley R."/>
            <person name="Clum A."/>
            <person name="Nolan M."/>
            <person name="Lipzen A."/>
            <person name="Salamov A."/>
            <person name="Henrissat B."/>
            <person name="Wiebenga A."/>
            <person name="De vries R.P."/>
            <person name="Grigoriev I.V."/>
            <person name="Mortensen U.H."/>
            <person name="Andersen M.R."/>
            <person name="Baker S.E."/>
        </authorList>
    </citation>
    <scope>NUCLEOTIDE SEQUENCE [LARGE SCALE GENOMIC DNA]</scope>
    <source>
        <strain evidence="1 2">CBS 115571</strain>
    </source>
</reference>
<dbReference type="STRING" id="1450538.A0A2V5HJR2"/>
<dbReference type="PANTHER" id="PTHR47784">
    <property type="entry name" value="STEROL UPTAKE CONTROL PROTEIN 2"/>
    <property type="match status" value="1"/>
</dbReference>
<evidence type="ECO:0000313" key="2">
    <source>
        <dbReference type="Proteomes" id="UP000249829"/>
    </source>
</evidence>
<evidence type="ECO:0008006" key="3">
    <source>
        <dbReference type="Google" id="ProtNLM"/>
    </source>
</evidence>
<dbReference type="EMBL" id="KZ825109">
    <property type="protein sequence ID" value="PYI22742.1"/>
    <property type="molecule type" value="Genomic_DNA"/>
</dbReference>